<dbReference type="Proteomes" id="UP001231189">
    <property type="component" value="Unassembled WGS sequence"/>
</dbReference>
<reference evidence="2" key="1">
    <citation type="submission" date="2023-07" db="EMBL/GenBank/DDBJ databases">
        <title>A chromosome-level genome assembly of Lolium multiflorum.</title>
        <authorList>
            <person name="Chen Y."/>
            <person name="Copetti D."/>
            <person name="Kolliker R."/>
            <person name="Studer B."/>
        </authorList>
    </citation>
    <scope>NUCLEOTIDE SEQUENCE</scope>
    <source>
        <strain evidence="2">02402/16</strain>
        <tissue evidence="2">Leaf</tissue>
    </source>
</reference>
<protein>
    <submittedName>
        <fullName evidence="2">Uncharacterized protein</fullName>
    </submittedName>
</protein>
<evidence type="ECO:0000313" key="3">
    <source>
        <dbReference type="Proteomes" id="UP001231189"/>
    </source>
</evidence>
<dbReference type="PANTHER" id="PTHR48475:SF2">
    <property type="entry name" value="RIBONUCLEASE H"/>
    <property type="match status" value="1"/>
</dbReference>
<name>A0AAD8QEQ6_LOLMU</name>
<feature type="region of interest" description="Disordered" evidence="1">
    <location>
        <begin position="76"/>
        <end position="139"/>
    </location>
</feature>
<accession>A0AAD8QEQ6</accession>
<keyword evidence="3" id="KW-1185">Reference proteome</keyword>
<dbReference type="PANTHER" id="PTHR48475">
    <property type="entry name" value="RIBONUCLEASE H"/>
    <property type="match status" value="1"/>
</dbReference>
<sequence length="326" mass="35460">MASVRSPRRQLAPTVGHEVALDGVHIRAGVLEISGERTVSALVQRIYAMDFINDNAGCFANGGASPRTAASSSSVATASTSAPSPCASASRAGGTGPAKMALCWPRRRQRRGNDDRRSGSIIRASGDTAPGSDERPRHPIAQNIDPAAAQVELEAQRRKVLESGKDIVRGQRELNLTVQLPSLMTYGVYMAATKLKHYFEEHPMKVVSEAPISDIMCNKDASGRIAKWAIQISPYVPMIEYRKMHFDGSKLKEGLGAGVVLTSKGDHLRVPEIGMLKMPTWPCTDFTYKRLPDSSKGVSSTMCEQKMKPQMLCPSWAHLGKKFLPE</sequence>
<dbReference type="AlphaFoldDB" id="A0AAD8QEQ6"/>
<comment type="caution">
    <text evidence="2">The sequence shown here is derived from an EMBL/GenBank/DDBJ whole genome shotgun (WGS) entry which is preliminary data.</text>
</comment>
<evidence type="ECO:0000256" key="1">
    <source>
        <dbReference type="SAM" id="MobiDB-lite"/>
    </source>
</evidence>
<evidence type="ECO:0000313" key="2">
    <source>
        <dbReference type="EMBL" id="KAK1601328.1"/>
    </source>
</evidence>
<proteinExistence type="predicted"/>
<gene>
    <name evidence="2" type="ORF">QYE76_059295</name>
</gene>
<dbReference type="EMBL" id="JAUUTY010000462">
    <property type="protein sequence ID" value="KAK1601328.1"/>
    <property type="molecule type" value="Genomic_DNA"/>
</dbReference>
<feature type="compositionally biased region" description="Low complexity" evidence="1">
    <location>
        <begin position="76"/>
        <end position="92"/>
    </location>
</feature>
<organism evidence="2 3">
    <name type="scientific">Lolium multiflorum</name>
    <name type="common">Italian ryegrass</name>
    <name type="synonym">Lolium perenne subsp. multiflorum</name>
    <dbReference type="NCBI Taxonomy" id="4521"/>
    <lineage>
        <taxon>Eukaryota</taxon>
        <taxon>Viridiplantae</taxon>
        <taxon>Streptophyta</taxon>
        <taxon>Embryophyta</taxon>
        <taxon>Tracheophyta</taxon>
        <taxon>Spermatophyta</taxon>
        <taxon>Magnoliopsida</taxon>
        <taxon>Liliopsida</taxon>
        <taxon>Poales</taxon>
        <taxon>Poaceae</taxon>
        <taxon>BOP clade</taxon>
        <taxon>Pooideae</taxon>
        <taxon>Poodae</taxon>
        <taxon>Poeae</taxon>
        <taxon>Poeae Chloroplast Group 2 (Poeae type)</taxon>
        <taxon>Loliodinae</taxon>
        <taxon>Loliinae</taxon>
        <taxon>Lolium</taxon>
    </lineage>
</organism>